<gene>
    <name evidence="1" type="ORF">HG15A2_10550</name>
</gene>
<dbReference type="RefSeq" id="WP_145058440.1">
    <property type="nucleotide sequence ID" value="NZ_CP036263.1"/>
</dbReference>
<dbReference type="EMBL" id="CP036263">
    <property type="protein sequence ID" value="QDS97788.1"/>
    <property type="molecule type" value="Genomic_DNA"/>
</dbReference>
<dbReference type="OrthoDB" id="278308at2"/>
<dbReference type="Proteomes" id="UP000319852">
    <property type="component" value="Chromosome"/>
</dbReference>
<protein>
    <recommendedName>
        <fullName evidence="3">Rhodanese-related sulfurtransferase</fullName>
    </recommendedName>
</protein>
<evidence type="ECO:0008006" key="3">
    <source>
        <dbReference type="Google" id="ProtNLM"/>
    </source>
</evidence>
<proteinExistence type="predicted"/>
<keyword evidence="2" id="KW-1185">Reference proteome</keyword>
<dbReference type="KEGG" id="amob:HG15A2_10550"/>
<organism evidence="1 2">
    <name type="scientific">Adhaeretor mobilis</name>
    <dbReference type="NCBI Taxonomy" id="1930276"/>
    <lineage>
        <taxon>Bacteria</taxon>
        <taxon>Pseudomonadati</taxon>
        <taxon>Planctomycetota</taxon>
        <taxon>Planctomycetia</taxon>
        <taxon>Pirellulales</taxon>
        <taxon>Lacipirellulaceae</taxon>
        <taxon>Adhaeretor</taxon>
    </lineage>
</organism>
<name>A0A517MSE1_9BACT</name>
<reference evidence="1 2" key="1">
    <citation type="submission" date="2019-02" db="EMBL/GenBank/DDBJ databases">
        <title>Deep-cultivation of Planctomycetes and their phenomic and genomic characterization uncovers novel biology.</title>
        <authorList>
            <person name="Wiegand S."/>
            <person name="Jogler M."/>
            <person name="Boedeker C."/>
            <person name="Pinto D."/>
            <person name="Vollmers J."/>
            <person name="Rivas-Marin E."/>
            <person name="Kohn T."/>
            <person name="Peeters S.H."/>
            <person name="Heuer A."/>
            <person name="Rast P."/>
            <person name="Oberbeckmann S."/>
            <person name="Bunk B."/>
            <person name="Jeske O."/>
            <person name="Meyerdierks A."/>
            <person name="Storesund J.E."/>
            <person name="Kallscheuer N."/>
            <person name="Luecker S."/>
            <person name="Lage O.M."/>
            <person name="Pohl T."/>
            <person name="Merkel B.J."/>
            <person name="Hornburger P."/>
            <person name="Mueller R.-W."/>
            <person name="Bruemmer F."/>
            <person name="Labrenz M."/>
            <person name="Spormann A.M."/>
            <person name="Op den Camp H."/>
            <person name="Overmann J."/>
            <person name="Amann R."/>
            <person name="Jetten M.S.M."/>
            <person name="Mascher T."/>
            <person name="Medema M.H."/>
            <person name="Devos D.P."/>
            <person name="Kaster A.-K."/>
            <person name="Ovreas L."/>
            <person name="Rohde M."/>
            <person name="Galperin M.Y."/>
            <person name="Jogler C."/>
        </authorList>
    </citation>
    <scope>NUCLEOTIDE SEQUENCE [LARGE SCALE GENOMIC DNA]</scope>
    <source>
        <strain evidence="1 2">HG15A2</strain>
    </source>
</reference>
<dbReference type="AlphaFoldDB" id="A0A517MSE1"/>
<dbReference type="Pfam" id="PF15580">
    <property type="entry name" value="Imm53"/>
    <property type="match status" value="1"/>
</dbReference>
<sequence length="103" mass="12176">MVLDRLQRWYHDQCDEDWEHQYGVKIDTLDNPGWSVNIDLIGTSLETKPFAELRENLDDDDCQQSDRWMHCRVANKVWIGFGDETKLERLLKTFLSWAESDGS</sequence>
<dbReference type="InterPro" id="IPR028228">
    <property type="entry name" value="Imm53"/>
</dbReference>
<accession>A0A517MSE1</accession>
<evidence type="ECO:0000313" key="2">
    <source>
        <dbReference type="Proteomes" id="UP000319852"/>
    </source>
</evidence>
<evidence type="ECO:0000313" key="1">
    <source>
        <dbReference type="EMBL" id="QDS97788.1"/>
    </source>
</evidence>